<evidence type="ECO:0000313" key="2">
    <source>
        <dbReference type="Proteomes" id="UP001614391"/>
    </source>
</evidence>
<sequence>MVILVLLVVLALACFGLAGYGFGRLGQVGVRRADRQTRLKCAAALTGAAAAAVYGWGLLNLGLAVLVTEDSGADAFPVQPCRTADAPRAADVVGHRVEYLPPRYVCLRQGGGSYTTDDVPAFVGPGALGLAAAAGICVLLANAVPSASAPERKASAR</sequence>
<dbReference type="EMBL" id="JBITYT010000011">
    <property type="protein sequence ID" value="MFI9122539.1"/>
    <property type="molecule type" value="Genomic_DNA"/>
</dbReference>
<organism evidence="1 2">
    <name type="scientific">Streptomyces bikiniensis</name>
    <dbReference type="NCBI Taxonomy" id="1896"/>
    <lineage>
        <taxon>Bacteria</taxon>
        <taxon>Bacillati</taxon>
        <taxon>Actinomycetota</taxon>
        <taxon>Actinomycetes</taxon>
        <taxon>Kitasatosporales</taxon>
        <taxon>Streptomycetaceae</taxon>
        <taxon>Streptomyces</taxon>
    </lineage>
</organism>
<reference evidence="1 2" key="1">
    <citation type="submission" date="2024-10" db="EMBL/GenBank/DDBJ databases">
        <title>The Natural Products Discovery Center: Release of the First 8490 Sequenced Strains for Exploring Actinobacteria Biosynthetic Diversity.</title>
        <authorList>
            <person name="Kalkreuter E."/>
            <person name="Kautsar S.A."/>
            <person name="Yang D."/>
            <person name="Bader C.D."/>
            <person name="Teijaro C.N."/>
            <person name="Fluegel L."/>
            <person name="Davis C.M."/>
            <person name="Simpson J.R."/>
            <person name="Lauterbach L."/>
            <person name="Steele A.D."/>
            <person name="Gui C."/>
            <person name="Meng S."/>
            <person name="Li G."/>
            <person name="Viehrig K."/>
            <person name="Ye F."/>
            <person name="Su P."/>
            <person name="Kiefer A.F."/>
            <person name="Nichols A."/>
            <person name="Cepeda A.J."/>
            <person name="Yan W."/>
            <person name="Fan B."/>
            <person name="Jiang Y."/>
            <person name="Adhikari A."/>
            <person name="Zheng C.-J."/>
            <person name="Schuster L."/>
            <person name="Cowan T.M."/>
            <person name="Smanski M.J."/>
            <person name="Chevrette M.G."/>
            <person name="De Carvalho L.P.S."/>
            <person name="Shen B."/>
        </authorList>
    </citation>
    <scope>NUCLEOTIDE SEQUENCE [LARGE SCALE GENOMIC DNA]</scope>
    <source>
        <strain evidence="1 2">NPDC053346</strain>
    </source>
</reference>
<protein>
    <recommendedName>
        <fullName evidence="3">Integral membrane protein</fullName>
    </recommendedName>
</protein>
<keyword evidence="2" id="KW-1185">Reference proteome</keyword>
<accession>A0ABW8D1E2</accession>
<gene>
    <name evidence="1" type="ORF">ACIGW0_24660</name>
</gene>
<evidence type="ECO:0008006" key="3">
    <source>
        <dbReference type="Google" id="ProtNLM"/>
    </source>
</evidence>
<name>A0ABW8D1E2_STRBI</name>
<dbReference type="RefSeq" id="WP_399618581.1">
    <property type="nucleotide sequence ID" value="NZ_JBITYT010000011.1"/>
</dbReference>
<dbReference type="Proteomes" id="UP001614391">
    <property type="component" value="Unassembled WGS sequence"/>
</dbReference>
<evidence type="ECO:0000313" key="1">
    <source>
        <dbReference type="EMBL" id="MFI9122539.1"/>
    </source>
</evidence>
<proteinExistence type="predicted"/>
<comment type="caution">
    <text evidence="1">The sequence shown here is derived from an EMBL/GenBank/DDBJ whole genome shotgun (WGS) entry which is preliminary data.</text>
</comment>